<feature type="transmembrane region" description="Helical" evidence="1">
    <location>
        <begin position="165"/>
        <end position="186"/>
    </location>
</feature>
<dbReference type="EMBL" id="MPUH01000464">
    <property type="protein sequence ID" value="OMJ79567.1"/>
    <property type="molecule type" value="Genomic_DNA"/>
</dbReference>
<name>A0A1R2BSD3_9CILI</name>
<feature type="transmembrane region" description="Helical" evidence="1">
    <location>
        <begin position="233"/>
        <end position="250"/>
    </location>
</feature>
<accession>A0A1R2BSD3</accession>
<sequence length="290" mass="32637">MLTLQIVFGCIITSHPCLSFAILTMSNNYDRFEFALVPLICLCIEVLIVCTATLIVFLSENKASDLKIASWHRECILSLLKDIYISAMFLFSLILCVIYIDTEDKSIAFRSLFIMTLPISVLCITSLIKCVLIKSQRTILWCTLCLLVLAVIVELILKIDFYWEIGWITVLTPLMLVFVTLMGCAGESCVRRHRLGDTAGIFFSILVVLGCCTGIGCMVFLEQSLVYDMKSIRFFKISGWITIGLLGIGYSRKSGAWLLSVLLGHLEVDFWHFQHPVKTAELMSSRSKSV</sequence>
<keyword evidence="1" id="KW-0812">Transmembrane</keyword>
<keyword evidence="1" id="KW-1133">Transmembrane helix</keyword>
<feature type="transmembrane region" description="Helical" evidence="1">
    <location>
        <begin position="79"/>
        <end position="100"/>
    </location>
</feature>
<feature type="transmembrane region" description="Helical" evidence="1">
    <location>
        <begin position="139"/>
        <end position="159"/>
    </location>
</feature>
<evidence type="ECO:0000313" key="2">
    <source>
        <dbReference type="EMBL" id="OMJ79567.1"/>
    </source>
</evidence>
<evidence type="ECO:0000313" key="3">
    <source>
        <dbReference type="Proteomes" id="UP000187209"/>
    </source>
</evidence>
<organism evidence="2 3">
    <name type="scientific">Stentor coeruleus</name>
    <dbReference type="NCBI Taxonomy" id="5963"/>
    <lineage>
        <taxon>Eukaryota</taxon>
        <taxon>Sar</taxon>
        <taxon>Alveolata</taxon>
        <taxon>Ciliophora</taxon>
        <taxon>Postciliodesmatophora</taxon>
        <taxon>Heterotrichea</taxon>
        <taxon>Heterotrichida</taxon>
        <taxon>Stentoridae</taxon>
        <taxon>Stentor</taxon>
    </lineage>
</organism>
<dbReference type="Proteomes" id="UP000187209">
    <property type="component" value="Unassembled WGS sequence"/>
</dbReference>
<dbReference type="OrthoDB" id="323687at2759"/>
<protein>
    <submittedName>
        <fullName evidence="2">Uncharacterized protein</fullName>
    </submittedName>
</protein>
<reference evidence="2 3" key="1">
    <citation type="submission" date="2016-11" db="EMBL/GenBank/DDBJ databases">
        <title>The macronuclear genome of Stentor coeruleus: a giant cell with tiny introns.</title>
        <authorList>
            <person name="Slabodnick M."/>
            <person name="Ruby J.G."/>
            <person name="Reiff S.B."/>
            <person name="Swart E.C."/>
            <person name="Gosai S."/>
            <person name="Prabakaran S."/>
            <person name="Witkowska E."/>
            <person name="Larue G.E."/>
            <person name="Fisher S."/>
            <person name="Freeman R.M."/>
            <person name="Gunawardena J."/>
            <person name="Chu W."/>
            <person name="Stover N.A."/>
            <person name="Gregory B.D."/>
            <person name="Nowacki M."/>
            <person name="Derisi J."/>
            <person name="Roy S.W."/>
            <person name="Marshall W.F."/>
            <person name="Sood P."/>
        </authorList>
    </citation>
    <scope>NUCLEOTIDE SEQUENCE [LARGE SCALE GENOMIC DNA]</scope>
    <source>
        <strain evidence="2">WM001</strain>
    </source>
</reference>
<feature type="transmembrane region" description="Helical" evidence="1">
    <location>
        <begin position="112"/>
        <end position="132"/>
    </location>
</feature>
<proteinExistence type="predicted"/>
<dbReference type="AlphaFoldDB" id="A0A1R2BSD3"/>
<gene>
    <name evidence="2" type="ORF">SteCoe_20375</name>
</gene>
<keyword evidence="1" id="KW-0472">Membrane</keyword>
<feature type="transmembrane region" description="Helical" evidence="1">
    <location>
        <begin position="198"/>
        <end position="221"/>
    </location>
</feature>
<keyword evidence="3" id="KW-1185">Reference proteome</keyword>
<evidence type="ECO:0000256" key="1">
    <source>
        <dbReference type="SAM" id="Phobius"/>
    </source>
</evidence>
<feature type="transmembrane region" description="Helical" evidence="1">
    <location>
        <begin position="35"/>
        <end position="58"/>
    </location>
</feature>
<comment type="caution">
    <text evidence="2">The sequence shown here is derived from an EMBL/GenBank/DDBJ whole genome shotgun (WGS) entry which is preliminary data.</text>
</comment>